<proteinExistence type="predicted"/>
<sequence length="75" mass="8768">MVQSARIPDEHLFRDKLVIRATRKGDGWQLRYVLADQYWGESRGRLVQPSDEGWQIPLQTPKGFKAQLQLEFVGR</sequence>
<accession>A0A2P8F262</accession>
<gene>
    <name evidence="1" type="ORF">CLV44_10367</name>
</gene>
<dbReference type="AlphaFoldDB" id="A0A2P8F262"/>
<reference evidence="1 2" key="1">
    <citation type="submission" date="2018-03" db="EMBL/GenBank/DDBJ databases">
        <title>Genomic Encyclopedia of Archaeal and Bacterial Type Strains, Phase II (KMG-II): from individual species to whole genera.</title>
        <authorList>
            <person name="Goeker M."/>
        </authorList>
    </citation>
    <scope>NUCLEOTIDE SEQUENCE [LARGE SCALE GENOMIC DNA]</scope>
    <source>
        <strain evidence="1 2">DSM 17586</strain>
    </source>
</reference>
<dbReference type="Proteomes" id="UP000242133">
    <property type="component" value="Unassembled WGS sequence"/>
</dbReference>
<comment type="caution">
    <text evidence="1">The sequence shown here is derived from an EMBL/GenBank/DDBJ whole genome shotgun (WGS) entry which is preliminary data.</text>
</comment>
<keyword evidence="2" id="KW-1185">Reference proteome</keyword>
<dbReference type="OrthoDB" id="556502at2"/>
<dbReference type="EMBL" id="PYGI01000003">
    <property type="protein sequence ID" value="PSL15786.1"/>
    <property type="molecule type" value="Genomic_DNA"/>
</dbReference>
<evidence type="ECO:0000313" key="2">
    <source>
        <dbReference type="Proteomes" id="UP000242133"/>
    </source>
</evidence>
<evidence type="ECO:0000313" key="1">
    <source>
        <dbReference type="EMBL" id="PSL15786.1"/>
    </source>
</evidence>
<name>A0A2P8F262_9GAMM</name>
<organism evidence="1 2">
    <name type="scientific">Marinobacterium halophilum</name>
    <dbReference type="NCBI Taxonomy" id="267374"/>
    <lineage>
        <taxon>Bacteria</taxon>
        <taxon>Pseudomonadati</taxon>
        <taxon>Pseudomonadota</taxon>
        <taxon>Gammaproteobacteria</taxon>
        <taxon>Oceanospirillales</taxon>
        <taxon>Oceanospirillaceae</taxon>
        <taxon>Marinobacterium</taxon>
    </lineage>
</organism>
<protein>
    <submittedName>
        <fullName evidence="1">Uncharacterized protein</fullName>
    </submittedName>
</protein>
<dbReference type="RefSeq" id="WP_106590612.1">
    <property type="nucleotide sequence ID" value="NZ_PYGI01000003.1"/>
</dbReference>